<organism evidence="6 7">
    <name type="scientific">Streptomyces crystallinus</name>
    <dbReference type="NCBI Taxonomy" id="68191"/>
    <lineage>
        <taxon>Bacteria</taxon>
        <taxon>Bacillati</taxon>
        <taxon>Actinomycetota</taxon>
        <taxon>Actinomycetes</taxon>
        <taxon>Kitasatosporales</taxon>
        <taxon>Streptomycetaceae</taxon>
        <taxon>Streptomyces</taxon>
    </lineage>
</organism>
<evidence type="ECO:0000256" key="2">
    <source>
        <dbReference type="ARBA" id="ARBA00022806"/>
    </source>
</evidence>
<keyword evidence="2" id="KW-0378">Hydrolase</keyword>
<feature type="compositionally biased region" description="Polar residues" evidence="4">
    <location>
        <begin position="11"/>
        <end position="25"/>
    </location>
</feature>
<feature type="region of interest" description="Disordered" evidence="4">
    <location>
        <begin position="1"/>
        <end position="25"/>
    </location>
</feature>
<dbReference type="Proteomes" id="UP001500668">
    <property type="component" value="Unassembled WGS sequence"/>
</dbReference>
<proteinExistence type="predicted"/>
<keyword evidence="7" id="KW-1185">Reference proteome</keyword>
<accession>A0ABP3PZ29</accession>
<evidence type="ECO:0000313" key="7">
    <source>
        <dbReference type="Proteomes" id="UP001500668"/>
    </source>
</evidence>
<evidence type="ECO:0000259" key="5">
    <source>
        <dbReference type="Pfam" id="PF12705"/>
    </source>
</evidence>
<dbReference type="Pfam" id="PF12705">
    <property type="entry name" value="PDDEXK_1"/>
    <property type="match status" value="1"/>
</dbReference>
<keyword evidence="2" id="KW-0067">ATP-binding</keyword>
<keyword evidence="2" id="KW-0547">Nucleotide-binding</keyword>
<protein>
    <recommendedName>
        <fullName evidence="5">PD-(D/E)XK endonuclease-like domain-containing protein</fullName>
    </recommendedName>
</protein>
<evidence type="ECO:0000313" key="6">
    <source>
        <dbReference type="EMBL" id="GAA0579217.1"/>
    </source>
</evidence>
<keyword evidence="1" id="KW-0227">DNA damage</keyword>
<sequence length="280" mass="31280">MHPSVEEKDLPTSTGTHKPRSHSQYNRYAQCGEAYRLERIERRPSTPAGWFVQGTAVHSGVEAYERSGRTLSRAQAVACYQQAWEQELAAGLAKQSDTSRWMTGGFKSGAKDLADRRELGEHQVLDYIDYTEQSGESIWITPDGKQAIELEFNIKLGNVPVRGFIDQVVTTPYGLTVRDIKTGTKMQSSALQLALYRRAVWETYAVDITWGDFFSCARKGRSPKPGGPTEPHDLTRIDQHWLEAQYAAMDAAERNSVYLANPGDHCVTCGVSRFCKAKGN</sequence>
<evidence type="ECO:0000256" key="4">
    <source>
        <dbReference type="SAM" id="MobiDB-lite"/>
    </source>
</evidence>
<keyword evidence="2" id="KW-0347">Helicase</keyword>
<reference evidence="7" key="1">
    <citation type="journal article" date="2019" name="Int. J. Syst. Evol. Microbiol.">
        <title>The Global Catalogue of Microorganisms (GCM) 10K type strain sequencing project: providing services to taxonomists for standard genome sequencing and annotation.</title>
        <authorList>
            <consortium name="The Broad Institute Genomics Platform"/>
            <consortium name="The Broad Institute Genome Sequencing Center for Infectious Disease"/>
            <person name="Wu L."/>
            <person name="Ma J."/>
        </authorList>
    </citation>
    <scope>NUCLEOTIDE SEQUENCE [LARGE SCALE GENOMIC DNA]</scope>
    <source>
        <strain evidence="7">JCM 5067</strain>
    </source>
</reference>
<dbReference type="InterPro" id="IPR011604">
    <property type="entry name" value="PDDEXK-like_dom_sf"/>
</dbReference>
<dbReference type="InterPro" id="IPR038726">
    <property type="entry name" value="PDDEXK_AddAB-type"/>
</dbReference>
<keyword evidence="3" id="KW-0234">DNA repair</keyword>
<feature type="compositionally biased region" description="Basic and acidic residues" evidence="4">
    <location>
        <begin position="1"/>
        <end position="10"/>
    </location>
</feature>
<evidence type="ECO:0000256" key="1">
    <source>
        <dbReference type="ARBA" id="ARBA00022763"/>
    </source>
</evidence>
<name>A0ABP3PZ29_9ACTN</name>
<comment type="caution">
    <text evidence="6">The sequence shown here is derived from an EMBL/GenBank/DDBJ whole genome shotgun (WGS) entry which is preliminary data.</text>
</comment>
<evidence type="ECO:0000256" key="3">
    <source>
        <dbReference type="ARBA" id="ARBA00023204"/>
    </source>
</evidence>
<gene>
    <name evidence="6" type="ORF">GCM10010394_04710</name>
</gene>
<feature type="domain" description="PD-(D/E)XK endonuclease-like" evidence="5">
    <location>
        <begin position="21"/>
        <end position="276"/>
    </location>
</feature>
<dbReference type="Gene3D" id="3.90.320.10">
    <property type="match status" value="1"/>
</dbReference>
<dbReference type="EMBL" id="BAAACA010000004">
    <property type="protein sequence ID" value="GAA0579217.1"/>
    <property type="molecule type" value="Genomic_DNA"/>
</dbReference>